<accession>W4L5F2</accession>
<keyword evidence="2" id="KW-0456">Lyase</keyword>
<dbReference type="PANTHER" id="PTHR43459:SF1">
    <property type="entry name" value="EG:BACN32G11.4 PROTEIN"/>
    <property type="match status" value="1"/>
</dbReference>
<dbReference type="InterPro" id="IPR029045">
    <property type="entry name" value="ClpP/crotonase-like_dom_sf"/>
</dbReference>
<dbReference type="InterPro" id="IPR014748">
    <property type="entry name" value="Enoyl-CoA_hydra_C"/>
</dbReference>
<protein>
    <submittedName>
        <fullName evidence="2">Enoyl-CoA hydratase</fullName>
        <ecNumber evidence="2">4.2.1.17</ecNumber>
    </submittedName>
</protein>
<organism evidence="2 3">
    <name type="scientific">Entotheonella factor</name>
    <dbReference type="NCBI Taxonomy" id="1429438"/>
    <lineage>
        <taxon>Bacteria</taxon>
        <taxon>Pseudomonadati</taxon>
        <taxon>Nitrospinota/Tectimicrobiota group</taxon>
        <taxon>Candidatus Tectimicrobiota</taxon>
        <taxon>Candidatus Entotheonellia</taxon>
        <taxon>Candidatus Entotheonellales</taxon>
        <taxon>Candidatus Entotheonellaceae</taxon>
        <taxon>Candidatus Entotheonella</taxon>
    </lineage>
</organism>
<dbReference type="EMBL" id="AZHW01001262">
    <property type="protein sequence ID" value="ETW93303.1"/>
    <property type="molecule type" value="Genomic_DNA"/>
</dbReference>
<dbReference type="EC" id="4.2.1.17" evidence="2"/>
<dbReference type="AlphaFoldDB" id="W4L5F2"/>
<dbReference type="Gene3D" id="1.10.12.10">
    <property type="entry name" value="Lyase 2-enoyl-coa Hydratase, Chain A, domain 2"/>
    <property type="match status" value="1"/>
</dbReference>
<sequence length="263" mass="28820">MSQYETLTLVVEDGVALLTLNDPARLNAVSRQMITELNVVMDEIEAAETGVRCLVLTGAGRGFCAGANLQDRPDKSPEGEPRSILDTHYHPFLRRLRGLKIPFVTAVNGPAAGVGMSFALMGDLILASTSAYFLQAFRRIGLMPDGGSTYLLPRLIGLARAMELAMLAEPLPAEKALEWGLINRVYAPEELMPETMALAKSLASGPTVSLKLIRQALWQSAENTYEEQLEVELRGQREAGQTLDYREGVQAFLEKRPAEFKGQ</sequence>
<dbReference type="PATRIC" id="fig|1429438.4.peg.7460"/>
<dbReference type="Proteomes" id="UP000019141">
    <property type="component" value="Unassembled WGS sequence"/>
</dbReference>
<dbReference type="SUPFAM" id="SSF52096">
    <property type="entry name" value="ClpP/crotonase"/>
    <property type="match status" value="1"/>
</dbReference>
<keyword evidence="3" id="KW-1185">Reference proteome</keyword>
<proteinExistence type="inferred from homology"/>
<dbReference type="Pfam" id="PF00378">
    <property type="entry name" value="ECH_1"/>
    <property type="match status" value="1"/>
</dbReference>
<dbReference type="PANTHER" id="PTHR43459">
    <property type="entry name" value="ENOYL-COA HYDRATASE"/>
    <property type="match status" value="1"/>
</dbReference>
<evidence type="ECO:0000313" key="3">
    <source>
        <dbReference type="Proteomes" id="UP000019141"/>
    </source>
</evidence>
<comment type="similarity">
    <text evidence="1">Belongs to the enoyl-CoA hydratase/isomerase family.</text>
</comment>
<dbReference type="Gene3D" id="3.90.226.10">
    <property type="entry name" value="2-enoyl-CoA Hydratase, Chain A, domain 1"/>
    <property type="match status" value="1"/>
</dbReference>
<dbReference type="HOGENOM" id="CLU_009834_7_2_7"/>
<dbReference type="InterPro" id="IPR001753">
    <property type="entry name" value="Enoyl-CoA_hydra/iso"/>
</dbReference>
<name>W4L5F2_ENTF1</name>
<reference evidence="2 3" key="1">
    <citation type="journal article" date="2014" name="Nature">
        <title>An environmental bacterial taxon with a large and distinct metabolic repertoire.</title>
        <authorList>
            <person name="Wilson M.C."/>
            <person name="Mori T."/>
            <person name="Ruckert C."/>
            <person name="Uria A.R."/>
            <person name="Helf M.J."/>
            <person name="Takada K."/>
            <person name="Gernert C."/>
            <person name="Steffens U.A."/>
            <person name="Heycke N."/>
            <person name="Schmitt S."/>
            <person name="Rinke C."/>
            <person name="Helfrich E.J."/>
            <person name="Brachmann A.O."/>
            <person name="Gurgui C."/>
            <person name="Wakimoto T."/>
            <person name="Kracht M."/>
            <person name="Crusemann M."/>
            <person name="Hentschel U."/>
            <person name="Abe I."/>
            <person name="Matsunaga S."/>
            <person name="Kalinowski J."/>
            <person name="Takeyama H."/>
            <person name="Piel J."/>
        </authorList>
    </citation>
    <scope>NUCLEOTIDE SEQUENCE [LARGE SCALE GENOMIC DNA]</scope>
    <source>
        <strain evidence="3">TSY1</strain>
    </source>
</reference>
<gene>
    <name evidence="2" type="ORF">ETSY1_39800</name>
</gene>
<evidence type="ECO:0000313" key="2">
    <source>
        <dbReference type="EMBL" id="ETW93303.1"/>
    </source>
</evidence>
<dbReference type="GO" id="GO:0004300">
    <property type="term" value="F:enoyl-CoA hydratase activity"/>
    <property type="evidence" value="ECO:0007669"/>
    <property type="project" value="UniProtKB-EC"/>
</dbReference>
<evidence type="ECO:0000256" key="1">
    <source>
        <dbReference type="ARBA" id="ARBA00005254"/>
    </source>
</evidence>
<dbReference type="CDD" id="cd06558">
    <property type="entry name" value="crotonase-like"/>
    <property type="match status" value="1"/>
</dbReference>
<comment type="caution">
    <text evidence="2">The sequence shown here is derived from an EMBL/GenBank/DDBJ whole genome shotgun (WGS) entry which is preliminary data.</text>
</comment>
<dbReference type="NCBIfam" id="NF004635">
    <property type="entry name" value="PRK05981.1"/>
    <property type="match status" value="1"/>
</dbReference>